<dbReference type="SUPFAM" id="SSF48452">
    <property type="entry name" value="TPR-like"/>
    <property type="match status" value="1"/>
</dbReference>
<protein>
    <submittedName>
        <fullName evidence="9">Starch-binding associating with outer membrane</fullName>
    </submittedName>
</protein>
<dbReference type="Pfam" id="PF07980">
    <property type="entry name" value="SusD_RagB"/>
    <property type="match status" value="1"/>
</dbReference>
<dbReference type="CDD" id="cd08977">
    <property type="entry name" value="SusD"/>
    <property type="match status" value="1"/>
</dbReference>
<evidence type="ECO:0000256" key="3">
    <source>
        <dbReference type="ARBA" id="ARBA00022729"/>
    </source>
</evidence>
<keyword evidence="10" id="KW-1185">Reference proteome</keyword>
<evidence type="ECO:0000256" key="5">
    <source>
        <dbReference type="ARBA" id="ARBA00023237"/>
    </source>
</evidence>
<dbReference type="InterPro" id="IPR012944">
    <property type="entry name" value="SusD_RagB_dom"/>
</dbReference>
<sequence length="504" mass="56893">MKSIYQLIMGLWTCFFWVACSNDLTINPSDQYSENTFWKSSEEAMAALTGCYRVLQDGAGSTWFLETDMITPNGLAYNESNGTDAIARGVHNSLTGLIVSRWEVAYRGIGRTNTFLSKISDVAMDEQLKSRTLGEAKFLRGLYYFYLVDCFGGVPLIVSAPDPETQSQQPRNTKEEVVAQMLQDLAEAAEVLPATYTAAADQGRATRGAALALRARILLYNERWREAAEEAKKVMDLGVYSLFDNYRALFMLENEENQEVIFNVSYQLPRFPNNFDHDIFMLNRPAPTKDLVDAYLMKDGEPITTSTQFNPARPYENRDPRLLQTVNCIGYPYNGQITTPGRVVTTGFGLKKYTSYPDNETIAIVSPNSSQINPILIRYAEVLLTYAEAQNEASGPDASVYTALNSLRQRPSVAMPTVEAGLDQEGMREVIRRERRVELAFEGIYYSDIKRWRIAEKVNNGPVYNHEGAVVSQRTFDAGRDYLWPIPADQVQLNPTLEQNPNWY</sequence>
<reference evidence="10" key="1">
    <citation type="submission" date="2016-10" db="EMBL/GenBank/DDBJ databases">
        <authorList>
            <person name="Varghese N."/>
            <person name="Submissions S."/>
        </authorList>
    </citation>
    <scope>NUCLEOTIDE SEQUENCE [LARGE SCALE GENOMIC DNA]</scope>
    <source>
        <strain evidence="10">DSM 18733</strain>
    </source>
</reference>
<evidence type="ECO:0000259" key="8">
    <source>
        <dbReference type="Pfam" id="PF14322"/>
    </source>
</evidence>
<feature type="domain" description="RagB/SusD" evidence="7">
    <location>
        <begin position="286"/>
        <end position="503"/>
    </location>
</feature>
<evidence type="ECO:0000313" key="9">
    <source>
        <dbReference type="EMBL" id="SEM56802.1"/>
    </source>
</evidence>
<evidence type="ECO:0000256" key="4">
    <source>
        <dbReference type="ARBA" id="ARBA00023136"/>
    </source>
</evidence>
<evidence type="ECO:0000256" key="2">
    <source>
        <dbReference type="ARBA" id="ARBA00006275"/>
    </source>
</evidence>
<evidence type="ECO:0000259" key="7">
    <source>
        <dbReference type="Pfam" id="PF07980"/>
    </source>
</evidence>
<dbReference type="OrthoDB" id="5694214at2"/>
<feature type="signal peptide" evidence="6">
    <location>
        <begin position="1"/>
        <end position="21"/>
    </location>
</feature>
<evidence type="ECO:0000256" key="6">
    <source>
        <dbReference type="SAM" id="SignalP"/>
    </source>
</evidence>
<dbReference type="PROSITE" id="PS51257">
    <property type="entry name" value="PROKAR_LIPOPROTEIN"/>
    <property type="match status" value="1"/>
</dbReference>
<comment type="subcellular location">
    <subcellularLocation>
        <location evidence="1">Cell outer membrane</location>
    </subcellularLocation>
</comment>
<dbReference type="Gene3D" id="1.25.40.390">
    <property type="match status" value="1"/>
</dbReference>
<evidence type="ECO:0000256" key="1">
    <source>
        <dbReference type="ARBA" id="ARBA00004442"/>
    </source>
</evidence>
<feature type="domain" description="SusD-like N-terminal" evidence="8">
    <location>
        <begin position="43"/>
        <end position="219"/>
    </location>
</feature>
<evidence type="ECO:0000313" key="10">
    <source>
        <dbReference type="Proteomes" id="UP000199421"/>
    </source>
</evidence>
<feature type="chain" id="PRO_5011502861" evidence="6">
    <location>
        <begin position="22"/>
        <end position="504"/>
    </location>
</feature>
<dbReference type="InterPro" id="IPR011990">
    <property type="entry name" value="TPR-like_helical_dom_sf"/>
</dbReference>
<dbReference type="STRING" id="407022.SAMN05661044_05521"/>
<keyword evidence="4" id="KW-0472">Membrane</keyword>
<comment type="similarity">
    <text evidence="2">Belongs to the SusD family.</text>
</comment>
<accession>A0A1H7ZE38</accession>
<dbReference type="AlphaFoldDB" id="A0A1H7ZE38"/>
<keyword evidence="3 6" id="KW-0732">Signal</keyword>
<name>A0A1H7ZE38_OLID1</name>
<proteinExistence type="inferred from homology"/>
<dbReference type="RefSeq" id="WP_093332882.1">
    <property type="nucleotide sequence ID" value="NZ_FOAF01000016.1"/>
</dbReference>
<dbReference type="Pfam" id="PF14322">
    <property type="entry name" value="SusD-like_3"/>
    <property type="match status" value="1"/>
</dbReference>
<keyword evidence="5" id="KW-0998">Cell outer membrane</keyword>
<gene>
    <name evidence="9" type="ORF">SAMN05661044_05521</name>
</gene>
<dbReference type="InterPro" id="IPR033985">
    <property type="entry name" value="SusD-like_N"/>
</dbReference>
<organism evidence="9 10">
    <name type="scientific">Olivibacter domesticus</name>
    <name type="common">Pseudosphingobacterium domesticum</name>
    <dbReference type="NCBI Taxonomy" id="407022"/>
    <lineage>
        <taxon>Bacteria</taxon>
        <taxon>Pseudomonadati</taxon>
        <taxon>Bacteroidota</taxon>
        <taxon>Sphingobacteriia</taxon>
        <taxon>Sphingobacteriales</taxon>
        <taxon>Sphingobacteriaceae</taxon>
        <taxon>Olivibacter</taxon>
    </lineage>
</organism>
<dbReference type="GO" id="GO:0009279">
    <property type="term" value="C:cell outer membrane"/>
    <property type="evidence" value="ECO:0007669"/>
    <property type="project" value="UniProtKB-SubCell"/>
</dbReference>
<dbReference type="Proteomes" id="UP000199421">
    <property type="component" value="Unassembled WGS sequence"/>
</dbReference>
<dbReference type="EMBL" id="FOAF01000016">
    <property type="protein sequence ID" value="SEM56802.1"/>
    <property type="molecule type" value="Genomic_DNA"/>
</dbReference>